<dbReference type="Pfam" id="PF01982">
    <property type="entry name" value="CTP-dep_RFKase"/>
    <property type="match status" value="1"/>
</dbReference>
<evidence type="ECO:0000256" key="8">
    <source>
        <dbReference type="ARBA" id="ARBA00022643"/>
    </source>
</evidence>
<keyword evidence="10" id="KW-0479">Metal-binding</keyword>
<dbReference type="InterPro" id="IPR036388">
    <property type="entry name" value="WH-like_DNA-bd_sf"/>
</dbReference>
<dbReference type="EMBL" id="DUIH01000009">
    <property type="protein sequence ID" value="HIH69473.1"/>
    <property type="molecule type" value="Genomic_DNA"/>
</dbReference>
<evidence type="ECO:0000256" key="13">
    <source>
        <dbReference type="ARBA" id="ARBA00022842"/>
    </source>
</evidence>
<keyword evidence="7" id="KW-0285">Flavoprotein</keyword>
<dbReference type="RefSeq" id="WP_052353177.1">
    <property type="nucleotide sequence ID" value="NZ_DUIH01000009.1"/>
</dbReference>
<keyword evidence="11" id="KW-0547">Nucleotide-binding</keyword>
<dbReference type="PANTHER" id="PTHR40706">
    <property type="entry name" value="RIBOFLAVIN KINASE"/>
    <property type="match status" value="1"/>
</dbReference>
<evidence type="ECO:0000256" key="1">
    <source>
        <dbReference type="ARBA" id="ARBA00001946"/>
    </source>
</evidence>
<keyword evidence="9" id="KW-0808">Transferase</keyword>
<keyword evidence="8" id="KW-0288">FMN</keyword>
<protein>
    <recommendedName>
        <fullName evidence="6">Riboflavin kinase</fullName>
        <ecNumber evidence="5">2.7.1.161</ecNumber>
    </recommendedName>
    <alternativeName>
        <fullName evidence="15">CTP-dependent riboflavin kinase</fullName>
    </alternativeName>
    <alternativeName>
        <fullName evidence="16">CTP:riboflavin 5'-phosphotransferase</fullName>
    </alternativeName>
    <alternativeName>
        <fullName evidence="14">Flavokinase</fullName>
    </alternativeName>
</protein>
<evidence type="ECO:0000256" key="17">
    <source>
        <dbReference type="ARBA" id="ARBA00047857"/>
    </source>
</evidence>
<dbReference type="UniPathway" id="UPA00276">
    <property type="reaction ID" value="UER00929"/>
</dbReference>
<evidence type="ECO:0000256" key="11">
    <source>
        <dbReference type="ARBA" id="ARBA00022741"/>
    </source>
</evidence>
<keyword evidence="13" id="KW-0460">Magnesium</keyword>
<evidence type="ECO:0000256" key="12">
    <source>
        <dbReference type="ARBA" id="ARBA00022777"/>
    </source>
</evidence>
<gene>
    <name evidence="19" type="ORF">HA299_02455</name>
</gene>
<feature type="domain" description="Riboflavin kinase" evidence="18">
    <location>
        <begin position="104"/>
        <end position="224"/>
    </location>
</feature>
<dbReference type="PANTHER" id="PTHR40706:SF1">
    <property type="entry name" value="RIBOFLAVIN KINASE"/>
    <property type="match status" value="1"/>
</dbReference>
<dbReference type="GO" id="GO:0000166">
    <property type="term" value="F:nucleotide binding"/>
    <property type="evidence" value="ECO:0007669"/>
    <property type="project" value="UniProtKB-KW"/>
</dbReference>
<dbReference type="InterPro" id="IPR023602">
    <property type="entry name" value="Riboflavin_kinase_CTP-dep"/>
</dbReference>
<evidence type="ECO:0000259" key="18">
    <source>
        <dbReference type="Pfam" id="PF01982"/>
    </source>
</evidence>
<dbReference type="Gene3D" id="2.40.30.30">
    <property type="entry name" value="Riboflavin kinase-like"/>
    <property type="match status" value="1"/>
</dbReference>
<dbReference type="CDD" id="cd00090">
    <property type="entry name" value="HTH_ARSR"/>
    <property type="match status" value="1"/>
</dbReference>
<evidence type="ECO:0000313" key="20">
    <source>
        <dbReference type="Proteomes" id="UP000600363"/>
    </source>
</evidence>
<comment type="caution">
    <text evidence="19">The sequence shown here is derived from an EMBL/GenBank/DDBJ whole genome shotgun (WGS) entry which is preliminary data.</text>
</comment>
<dbReference type="GO" id="GO:0009398">
    <property type="term" value="P:FMN biosynthetic process"/>
    <property type="evidence" value="ECO:0007669"/>
    <property type="project" value="UniProtKB-UniPathway"/>
</dbReference>
<evidence type="ECO:0000256" key="6">
    <source>
        <dbReference type="ARBA" id="ARBA00017394"/>
    </source>
</evidence>
<dbReference type="InterPro" id="IPR036390">
    <property type="entry name" value="WH_DNA-bd_sf"/>
</dbReference>
<dbReference type="EC" id="2.7.1.161" evidence="5"/>
<dbReference type="SUPFAM" id="SSF82114">
    <property type="entry name" value="Riboflavin kinase-like"/>
    <property type="match status" value="1"/>
</dbReference>
<name>A0A832RWD3_9EURY</name>
<comment type="similarity">
    <text evidence="4">Belongs to the archaeal riboflavin kinase family.</text>
</comment>
<dbReference type="InterPro" id="IPR023465">
    <property type="entry name" value="Riboflavin_kinase_dom_sf"/>
</dbReference>
<dbReference type="AlphaFoldDB" id="A0A832RWD3"/>
<sequence>MITKNGNSDAVSCLKHLAMLGALHENVEMGVVRFGTLIGKSPQTAARRLEQLERAGYIERVRSGGRTAVRITPLGAKRLREEYEDYRAIFTSQGDDEFVLSGVVVRGMGEGQYYTVVDGYRTQFIEKLGIDPYPGTLNIRLDEESMAGRRRMRMLEGIPIEGFTDQNRTFGSGRCYPALMEDIPCAVVEPSRTHYGEDIVEVISPVCLREELGLADGSPARVRILPKDRWEECFKRR</sequence>
<evidence type="ECO:0000256" key="14">
    <source>
        <dbReference type="ARBA" id="ARBA00029789"/>
    </source>
</evidence>
<evidence type="ECO:0000256" key="7">
    <source>
        <dbReference type="ARBA" id="ARBA00022630"/>
    </source>
</evidence>
<evidence type="ECO:0000256" key="16">
    <source>
        <dbReference type="ARBA" id="ARBA00033116"/>
    </source>
</evidence>
<dbReference type="Proteomes" id="UP000600363">
    <property type="component" value="Unassembled WGS sequence"/>
</dbReference>
<dbReference type="InterPro" id="IPR039063">
    <property type="entry name" value="RibK_CTP-dep"/>
</dbReference>
<dbReference type="GO" id="GO:0008531">
    <property type="term" value="F:riboflavin kinase activity"/>
    <property type="evidence" value="ECO:0007669"/>
    <property type="project" value="InterPro"/>
</dbReference>
<dbReference type="GO" id="GO:0046872">
    <property type="term" value="F:metal ion binding"/>
    <property type="evidence" value="ECO:0007669"/>
    <property type="project" value="UniProtKB-KW"/>
</dbReference>
<keyword evidence="12" id="KW-0418">Kinase</keyword>
<comment type="function">
    <text evidence="2">Catalyzes the CTP-dependent phosphorylation of riboflavin (vitamin B2) to form flavin mononucleotide (FMN).</text>
</comment>
<dbReference type="Gene3D" id="1.10.10.10">
    <property type="entry name" value="Winged helix-like DNA-binding domain superfamily/Winged helix DNA-binding domain"/>
    <property type="match status" value="1"/>
</dbReference>
<dbReference type="InterPro" id="IPR011991">
    <property type="entry name" value="ArsR-like_HTH"/>
</dbReference>
<dbReference type="GO" id="GO:0009231">
    <property type="term" value="P:riboflavin biosynthetic process"/>
    <property type="evidence" value="ECO:0007669"/>
    <property type="project" value="InterPro"/>
</dbReference>
<evidence type="ECO:0000256" key="9">
    <source>
        <dbReference type="ARBA" id="ARBA00022679"/>
    </source>
</evidence>
<dbReference type="SUPFAM" id="SSF46785">
    <property type="entry name" value="Winged helix' DNA-binding domain"/>
    <property type="match status" value="1"/>
</dbReference>
<organism evidence="19 20">
    <name type="scientific">Methermicoccus shengliensis</name>
    <dbReference type="NCBI Taxonomy" id="660064"/>
    <lineage>
        <taxon>Archaea</taxon>
        <taxon>Methanobacteriati</taxon>
        <taxon>Methanobacteriota</taxon>
        <taxon>Stenosarchaea group</taxon>
        <taxon>Methanomicrobia</taxon>
        <taxon>Methanosarcinales</taxon>
        <taxon>Methermicoccaceae</taxon>
        <taxon>Methermicoccus</taxon>
    </lineage>
</organism>
<comment type="catalytic activity">
    <reaction evidence="17">
        <text>riboflavin + CTP = CDP + FMN + H(+)</text>
        <dbReference type="Rhea" id="RHEA:25021"/>
        <dbReference type="ChEBI" id="CHEBI:15378"/>
        <dbReference type="ChEBI" id="CHEBI:37563"/>
        <dbReference type="ChEBI" id="CHEBI:57986"/>
        <dbReference type="ChEBI" id="CHEBI:58069"/>
        <dbReference type="ChEBI" id="CHEBI:58210"/>
        <dbReference type="EC" id="2.7.1.161"/>
    </reaction>
</comment>
<evidence type="ECO:0000256" key="10">
    <source>
        <dbReference type="ARBA" id="ARBA00022723"/>
    </source>
</evidence>
<evidence type="ECO:0000256" key="2">
    <source>
        <dbReference type="ARBA" id="ARBA00003072"/>
    </source>
</evidence>
<comment type="cofactor">
    <cofactor evidence="1">
        <name>Mg(2+)</name>
        <dbReference type="ChEBI" id="CHEBI:18420"/>
    </cofactor>
</comment>
<proteinExistence type="inferred from homology"/>
<reference evidence="19" key="1">
    <citation type="journal article" date="2020" name="bioRxiv">
        <title>A rank-normalized archaeal taxonomy based on genome phylogeny resolves widespread incomplete and uneven classifications.</title>
        <authorList>
            <person name="Rinke C."/>
            <person name="Chuvochina M."/>
            <person name="Mussig A.J."/>
            <person name="Chaumeil P.-A."/>
            <person name="Waite D.W."/>
            <person name="Whitman W.B."/>
            <person name="Parks D.H."/>
            <person name="Hugenholtz P."/>
        </authorList>
    </citation>
    <scope>NUCLEOTIDE SEQUENCE</scope>
    <source>
        <strain evidence="19">UBA12518</strain>
    </source>
</reference>
<evidence type="ECO:0000313" key="19">
    <source>
        <dbReference type="EMBL" id="HIH69473.1"/>
    </source>
</evidence>
<evidence type="ECO:0000256" key="15">
    <source>
        <dbReference type="ARBA" id="ARBA00030544"/>
    </source>
</evidence>
<evidence type="ECO:0000256" key="4">
    <source>
        <dbReference type="ARBA" id="ARBA00006428"/>
    </source>
</evidence>
<comment type="pathway">
    <text evidence="3">Cofactor biosynthesis; FMN biosynthesis; FMN from riboflavin (CTP route): step 1/1.</text>
</comment>
<evidence type="ECO:0000256" key="3">
    <source>
        <dbReference type="ARBA" id="ARBA00005219"/>
    </source>
</evidence>
<accession>A0A832RWD3</accession>
<evidence type="ECO:0000256" key="5">
    <source>
        <dbReference type="ARBA" id="ARBA00011987"/>
    </source>
</evidence>